<proteinExistence type="predicted"/>
<gene>
    <name evidence="2" type="ORF">CQA53_06285</name>
</gene>
<dbReference type="Proteomes" id="UP000256379">
    <property type="component" value="Unassembled WGS sequence"/>
</dbReference>
<name>A0A3D8IJP0_9HELI</name>
<keyword evidence="1" id="KW-0812">Transmembrane</keyword>
<accession>A0A3D8IJP0</accession>
<dbReference type="EMBL" id="NXLQ01000012">
    <property type="protein sequence ID" value="RDU65378.1"/>
    <property type="molecule type" value="Genomic_DNA"/>
</dbReference>
<keyword evidence="1" id="KW-1133">Transmembrane helix</keyword>
<dbReference type="AlphaFoldDB" id="A0A3D8IJP0"/>
<feature type="transmembrane region" description="Helical" evidence="1">
    <location>
        <begin position="29"/>
        <end position="49"/>
    </location>
</feature>
<organism evidence="2 3">
    <name type="scientific">Helicobacter didelphidarum</name>
    <dbReference type="NCBI Taxonomy" id="2040648"/>
    <lineage>
        <taxon>Bacteria</taxon>
        <taxon>Pseudomonadati</taxon>
        <taxon>Campylobacterota</taxon>
        <taxon>Epsilonproteobacteria</taxon>
        <taxon>Campylobacterales</taxon>
        <taxon>Helicobacteraceae</taxon>
        <taxon>Helicobacter</taxon>
    </lineage>
</organism>
<comment type="caution">
    <text evidence="2">The sequence shown here is derived from an EMBL/GenBank/DDBJ whole genome shotgun (WGS) entry which is preliminary data.</text>
</comment>
<keyword evidence="3" id="KW-1185">Reference proteome</keyword>
<evidence type="ECO:0000313" key="2">
    <source>
        <dbReference type="EMBL" id="RDU65378.1"/>
    </source>
</evidence>
<sequence length="64" mass="7517">MDNMIAWNVIFSIWQKILEIKEVTMAHEILALIMLAIVGALPIVAWFYVKHKDKQHREKLKDKG</sequence>
<evidence type="ECO:0000313" key="3">
    <source>
        <dbReference type="Proteomes" id="UP000256379"/>
    </source>
</evidence>
<protein>
    <submittedName>
        <fullName evidence="2">Uncharacterized protein</fullName>
    </submittedName>
</protein>
<keyword evidence="1" id="KW-0472">Membrane</keyword>
<reference evidence="2 3" key="1">
    <citation type="submission" date="2018-04" db="EMBL/GenBank/DDBJ databases">
        <title>Novel Campyloabacter and Helicobacter Species and Strains.</title>
        <authorList>
            <person name="Mannion A.J."/>
            <person name="Shen Z."/>
            <person name="Fox J.G."/>
        </authorList>
    </citation>
    <scope>NUCLEOTIDE SEQUENCE [LARGE SCALE GENOMIC DNA]</scope>
    <source>
        <strain evidence="2 3">MIT 17-337</strain>
    </source>
</reference>
<evidence type="ECO:0000256" key="1">
    <source>
        <dbReference type="SAM" id="Phobius"/>
    </source>
</evidence>